<feature type="domain" description="Oxidoreductase DRL-like catalytic" evidence="1">
    <location>
        <begin position="156"/>
        <end position="348"/>
    </location>
</feature>
<dbReference type="AlphaFoldDB" id="A0A1T5KBE7"/>
<dbReference type="Proteomes" id="UP000190857">
    <property type="component" value="Unassembled WGS sequence"/>
</dbReference>
<evidence type="ECO:0000313" key="3">
    <source>
        <dbReference type="Proteomes" id="UP000190857"/>
    </source>
</evidence>
<dbReference type="Gene3D" id="3.40.50.720">
    <property type="entry name" value="NAD(P)-binding Rossmann-like Domain"/>
    <property type="match status" value="1"/>
</dbReference>
<dbReference type="Pfam" id="PF21135">
    <property type="entry name" value="DRL_cat"/>
    <property type="match status" value="1"/>
</dbReference>
<sequence>MTYAHTAPAPSEPITVALTGASGGFGRTFLAQLAVIPTMRPSILVDLNLPALSALLDDLGYDRATWQIVDSAADVESVVADGRTALISDAALLVPSSYRVLVEATGNMRAGFAFARQALDAERHVVMVSKEVESLSGVFLSELARERGVSYQPGMGDQPANLLALLSWVQAVGLEVVAVGKSSEYDLTYDPATGMARQLDVDTHAPALGDLLELGDDLAATLASRHEATRAFKRAAAADYCEMAVVSQYTGFTPDVETMHYPIARPDELADIYSLREHGGILENSGATDVFSMLRLPGEASFAGGEFVIVKTHDAETWRMLRGKGHVVSRDGRYAAIFHPYHLMGIETPLSVLSAVDPHRVAAEPRQHTILSGRAEIDLAAGTALTVAGHHHEIAGVAPVLRATPETAPNVAPFYLLGGCTLSRPVTAGELLTIDDLDGVDLNLWAAFQAGRALSGGTE</sequence>
<reference evidence="2 3" key="1">
    <citation type="submission" date="2017-02" db="EMBL/GenBank/DDBJ databases">
        <authorList>
            <person name="Peterson S.W."/>
        </authorList>
    </citation>
    <scope>NUCLEOTIDE SEQUENCE [LARGE SCALE GENOMIC DNA]</scope>
    <source>
        <strain evidence="2 3">VKM Ac-2059</strain>
    </source>
</reference>
<protein>
    <submittedName>
        <fullName evidence="2">Predicted homoserine dehydrogenase, contains C-terminal SAF domain</fullName>
    </submittedName>
</protein>
<dbReference type="PANTHER" id="PTHR37850:SF3">
    <property type="entry name" value="BLR7815 PROTEIN"/>
    <property type="match status" value="1"/>
</dbReference>
<name>A0A1T5KBE7_9MICO</name>
<organism evidence="2 3">
    <name type="scientific">Okibacterium fritillariae</name>
    <dbReference type="NCBI Taxonomy" id="123320"/>
    <lineage>
        <taxon>Bacteria</taxon>
        <taxon>Bacillati</taxon>
        <taxon>Actinomycetota</taxon>
        <taxon>Actinomycetes</taxon>
        <taxon>Micrococcales</taxon>
        <taxon>Microbacteriaceae</taxon>
        <taxon>Okibacterium</taxon>
    </lineage>
</organism>
<dbReference type="SUPFAM" id="SSF51735">
    <property type="entry name" value="NAD(P)-binding Rossmann-fold domains"/>
    <property type="match status" value="1"/>
</dbReference>
<gene>
    <name evidence="2" type="ORF">SAMN06309945_2098</name>
</gene>
<evidence type="ECO:0000313" key="2">
    <source>
        <dbReference type="EMBL" id="SKC61011.1"/>
    </source>
</evidence>
<evidence type="ECO:0000259" key="1">
    <source>
        <dbReference type="Pfam" id="PF21135"/>
    </source>
</evidence>
<dbReference type="InterPro" id="IPR036291">
    <property type="entry name" value="NAD(P)-bd_dom_sf"/>
</dbReference>
<dbReference type="EMBL" id="FUZP01000002">
    <property type="protein sequence ID" value="SKC61011.1"/>
    <property type="molecule type" value="Genomic_DNA"/>
</dbReference>
<dbReference type="InterPro" id="IPR048423">
    <property type="entry name" value="DRL_cat"/>
</dbReference>
<accession>A0A1T5KBE7</accession>
<proteinExistence type="predicted"/>
<dbReference type="OrthoDB" id="9777844at2"/>
<dbReference type="RefSeq" id="WP_079728168.1">
    <property type="nucleotide sequence ID" value="NZ_FUZP01000002.1"/>
</dbReference>
<keyword evidence="3" id="KW-1185">Reference proteome</keyword>
<dbReference type="STRING" id="123320.SAMN06309945_2098"/>
<dbReference type="PANTHER" id="PTHR37850">
    <property type="entry name" value="STRU PROTEIN"/>
    <property type="match status" value="1"/>
</dbReference>